<reference evidence="1 2" key="1">
    <citation type="submission" date="2017-11" db="EMBL/GenBank/DDBJ databases">
        <title>De novo assembly and phasing of dikaryotic genomes from two isolates of Puccinia coronata f. sp. avenae, the causal agent of oat crown rust.</title>
        <authorList>
            <person name="Miller M.E."/>
            <person name="Zhang Y."/>
            <person name="Omidvar V."/>
            <person name="Sperschneider J."/>
            <person name="Schwessinger B."/>
            <person name="Raley C."/>
            <person name="Palmer J.M."/>
            <person name="Garnica D."/>
            <person name="Upadhyaya N."/>
            <person name="Rathjen J."/>
            <person name="Taylor J.M."/>
            <person name="Park R.F."/>
            <person name="Dodds P.N."/>
            <person name="Hirsch C.D."/>
            <person name="Kianian S.F."/>
            <person name="Figueroa M."/>
        </authorList>
    </citation>
    <scope>NUCLEOTIDE SEQUENCE [LARGE SCALE GENOMIC DNA]</scope>
    <source>
        <strain evidence="1">12SD80</strain>
    </source>
</reference>
<dbReference type="AlphaFoldDB" id="A0A2N5UME0"/>
<sequence length="202" mass="21896">MQTDVCRNSSDRSVRRVLTCRTDPPDESDLSNLPVRRVTLVRLALVGRTCPTSEHVGQLVRPDDPLDMSAQLVQTGRTSTSDIWGVRPLVRHGPPTGGIDHLSDYILRQLVGRACPSINLLNTPVQAVLNPPCWTSDWTSVSDRLGKALVGHAVNAGRVPALTGPTRPFEHRSNRCVQPVIGPACPTGSEKHRLSPAKPITG</sequence>
<dbReference type="EMBL" id="PGCI01000121">
    <property type="protein sequence ID" value="PLW38928.1"/>
    <property type="molecule type" value="Genomic_DNA"/>
</dbReference>
<dbReference type="Proteomes" id="UP000235392">
    <property type="component" value="Unassembled WGS sequence"/>
</dbReference>
<organism evidence="1 2">
    <name type="scientific">Puccinia coronata f. sp. avenae</name>
    <dbReference type="NCBI Taxonomy" id="200324"/>
    <lineage>
        <taxon>Eukaryota</taxon>
        <taxon>Fungi</taxon>
        <taxon>Dikarya</taxon>
        <taxon>Basidiomycota</taxon>
        <taxon>Pucciniomycotina</taxon>
        <taxon>Pucciniomycetes</taxon>
        <taxon>Pucciniales</taxon>
        <taxon>Pucciniaceae</taxon>
        <taxon>Puccinia</taxon>
    </lineage>
</organism>
<gene>
    <name evidence="1" type="ORF">PCASD_11702</name>
</gene>
<evidence type="ECO:0000313" key="1">
    <source>
        <dbReference type="EMBL" id="PLW38928.1"/>
    </source>
</evidence>
<comment type="caution">
    <text evidence="1">The sequence shown here is derived from an EMBL/GenBank/DDBJ whole genome shotgun (WGS) entry which is preliminary data.</text>
</comment>
<evidence type="ECO:0000313" key="2">
    <source>
        <dbReference type="Proteomes" id="UP000235392"/>
    </source>
</evidence>
<proteinExistence type="predicted"/>
<accession>A0A2N5UME0</accession>
<name>A0A2N5UME0_9BASI</name>
<protein>
    <submittedName>
        <fullName evidence="1">Uncharacterized protein</fullName>
    </submittedName>
</protein>